<accession>A0AAW0AIV5</accession>
<gene>
    <name evidence="3" type="ORF">R3P38DRAFT_2790940</name>
</gene>
<feature type="compositionally biased region" description="Polar residues" evidence="2">
    <location>
        <begin position="10"/>
        <end position="26"/>
    </location>
</feature>
<feature type="region of interest" description="Disordered" evidence="2">
    <location>
        <begin position="1"/>
        <end position="26"/>
    </location>
</feature>
<organism evidence="3 4">
    <name type="scientific">Favolaschia claudopus</name>
    <dbReference type="NCBI Taxonomy" id="2862362"/>
    <lineage>
        <taxon>Eukaryota</taxon>
        <taxon>Fungi</taxon>
        <taxon>Dikarya</taxon>
        <taxon>Basidiomycota</taxon>
        <taxon>Agaricomycotina</taxon>
        <taxon>Agaricomycetes</taxon>
        <taxon>Agaricomycetidae</taxon>
        <taxon>Agaricales</taxon>
        <taxon>Marasmiineae</taxon>
        <taxon>Mycenaceae</taxon>
        <taxon>Favolaschia</taxon>
    </lineage>
</organism>
<keyword evidence="4" id="KW-1185">Reference proteome</keyword>
<protein>
    <submittedName>
        <fullName evidence="3">Uncharacterized protein</fullName>
    </submittedName>
</protein>
<feature type="region of interest" description="Disordered" evidence="2">
    <location>
        <begin position="526"/>
        <end position="551"/>
    </location>
</feature>
<evidence type="ECO:0000256" key="2">
    <source>
        <dbReference type="SAM" id="MobiDB-lite"/>
    </source>
</evidence>
<evidence type="ECO:0000313" key="3">
    <source>
        <dbReference type="EMBL" id="KAK7012289.1"/>
    </source>
</evidence>
<feature type="compositionally biased region" description="Acidic residues" evidence="2">
    <location>
        <begin position="533"/>
        <end position="543"/>
    </location>
</feature>
<sequence>MNERIPRKNQPLTLASDNCPNQSLPGSGSASKLTLCSSLPVDGSVNGSVRCNNEIYMVYAGDAEFVRSVLVYGREPPPVRVETVSTDFRSQFVDPSAAYTMFIPRYNIFQGPLLGRLGYEYHTVPVISYGEGEGWGLHLDTIDEWRTLELNMCAVAGAMNRRCRSERPRIIPYPAPYRFGFEKKRYTEATARRVAMKSIEGFLPLIGQLSLFFFLFARSEDLSGSNWRSDVISEAKVHPAWFDELDRAVTDWTIPRVGGVVDLRAPKTPHSEHTPRTQLDFLLGSIITSEIPLPLYIRFGEINVDPRESRPHNPLPLTLEALPFFPDNEEIQYLKQIPGVIAFSEWEVTNDLCVNYPGDDKVKTLRSRREIAPFVMGSSIKHTFEPSRAPSRPPTFEPVPPPVVDTTVSAASSSTWFAVEKYSGQHAGEDMSAFFARRQAANAARLKTENAKQKASRLQKEAHAAKGDVPGNKGAKVFVWELVDGHRIRQAAGRRNYADYWEEYSPSQRIYDSFRDEWDLCETFGESPKLESGYDDDDDEEDGLPPLLPDIGGEDFVRVGTHTSEADLARIHGTAQPPNESCATPGSSSSSGYEVLPAETQASLRFGYATGVAMPSFSGVQLPSTSTVAKALGNKDITLPQTSTLERLKLFFAQCKDASSLKMITADLIEPSETGLLCSAMEVTAFSHQGSPHYCIRESDQAGSRCIVVSSAITILEIIRNRWDSDLESLSHQLLSRGIAFKFCILNPSLPPCPVKRPAPHYDYRSKGYKPDQHDYAAYINARDRFLASSRGPLALRYGGVIARIARSVLSLEDGAFHPTDEAVDCGVCYHDGRRGETYWDGELTPDEIDLTCGVYHIATGQRDTNAPRNRQTTTISWWPRPVNFIKSGINVGWWSPACENFYQRRLAQIAKGDASLPSQIDWKNNMRFDNKVPLYMDGFERCAKMMLKESGLD</sequence>
<dbReference type="Proteomes" id="UP001362999">
    <property type="component" value="Unassembled WGS sequence"/>
</dbReference>
<feature type="region of interest" description="Disordered" evidence="2">
    <location>
        <begin position="574"/>
        <end position="593"/>
    </location>
</feature>
<proteinExistence type="predicted"/>
<dbReference type="AlphaFoldDB" id="A0AAW0AIV5"/>
<dbReference type="EMBL" id="JAWWNJ010000066">
    <property type="protein sequence ID" value="KAK7012289.1"/>
    <property type="molecule type" value="Genomic_DNA"/>
</dbReference>
<evidence type="ECO:0000313" key="4">
    <source>
        <dbReference type="Proteomes" id="UP001362999"/>
    </source>
</evidence>
<name>A0AAW0AIV5_9AGAR</name>
<comment type="caution">
    <text evidence="3">The sequence shown here is derived from an EMBL/GenBank/DDBJ whole genome shotgun (WGS) entry which is preliminary data.</text>
</comment>
<evidence type="ECO:0000256" key="1">
    <source>
        <dbReference type="SAM" id="Coils"/>
    </source>
</evidence>
<keyword evidence="1" id="KW-0175">Coiled coil</keyword>
<feature type="compositionally biased region" description="Polar residues" evidence="2">
    <location>
        <begin position="576"/>
        <end position="585"/>
    </location>
</feature>
<reference evidence="3 4" key="1">
    <citation type="journal article" date="2024" name="J Genomics">
        <title>Draft genome sequencing and assembly of Favolaschia claudopus CIRM-BRFM 2984 isolated from oak limbs.</title>
        <authorList>
            <person name="Navarro D."/>
            <person name="Drula E."/>
            <person name="Chaduli D."/>
            <person name="Cazenave R."/>
            <person name="Ahrendt S."/>
            <person name="Wang J."/>
            <person name="Lipzen A."/>
            <person name="Daum C."/>
            <person name="Barry K."/>
            <person name="Grigoriev I.V."/>
            <person name="Favel A."/>
            <person name="Rosso M.N."/>
            <person name="Martin F."/>
        </authorList>
    </citation>
    <scope>NUCLEOTIDE SEQUENCE [LARGE SCALE GENOMIC DNA]</scope>
    <source>
        <strain evidence="3 4">CIRM-BRFM 2984</strain>
    </source>
</reference>
<feature type="coiled-coil region" evidence="1">
    <location>
        <begin position="441"/>
        <end position="468"/>
    </location>
</feature>